<dbReference type="InterPro" id="IPR027417">
    <property type="entry name" value="P-loop_NTPase"/>
</dbReference>
<dbReference type="SUPFAM" id="SSF48452">
    <property type="entry name" value="TPR-like"/>
    <property type="match status" value="1"/>
</dbReference>
<comment type="caution">
    <text evidence="5">The sequence shown here is derived from an EMBL/GenBank/DDBJ whole genome shotgun (WGS) entry which is preliminary data.</text>
</comment>
<dbReference type="OrthoDB" id="5476461at2"/>
<evidence type="ECO:0000256" key="2">
    <source>
        <dbReference type="ARBA" id="ARBA00022840"/>
    </source>
</evidence>
<dbReference type="PANTHER" id="PTHR16305:SF35">
    <property type="entry name" value="TRANSCRIPTIONAL ACTIVATOR DOMAIN"/>
    <property type="match status" value="1"/>
</dbReference>
<protein>
    <submittedName>
        <fullName evidence="5">ATP-binding protein</fullName>
    </submittedName>
</protein>
<dbReference type="SUPFAM" id="SSF52540">
    <property type="entry name" value="P-loop containing nucleoside triphosphate hydrolases"/>
    <property type="match status" value="1"/>
</dbReference>
<dbReference type="RefSeq" id="WP_111499184.1">
    <property type="nucleotide sequence ID" value="NZ_QKYN01000011.1"/>
</dbReference>
<keyword evidence="1" id="KW-0547">Nucleotide-binding</keyword>
<dbReference type="InterPro" id="IPR041664">
    <property type="entry name" value="AAA_16"/>
</dbReference>
<evidence type="ECO:0000256" key="1">
    <source>
        <dbReference type="ARBA" id="ARBA00022741"/>
    </source>
</evidence>
<dbReference type="EMBL" id="QKYN01000011">
    <property type="protein sequence ID" value="RAG87136.1"/>
    <property type="molecule type" value="Genomic_DNA"/>
</dbReference>
<keyword evidence="6" id="KW-1185">Reference proteome</keyword>
<evidence type="ECO:0000259" key="4">
    <source>
        <dbReference type="Pfam" id="PF13191"/>
    </source>
</evidence>
<accession>A0A2X0JA12</accession>
<dbReference type="GO" id="GO:0005737">
    <property type="term" value="C:cytoplasm"/>
    <property type="evidence" value="ECO:0007669"/>
    <property type="project" value="TreeGrafter"/>
</dbReference>
<dbReference type="Proteomes" id="UP000248889">
    <property type="component" value="Unassembled WGS sequence"/>
</dbReference>
<dbReference type="AlphaFoldDB" id="A0A2X0JA12"/>
<organism evidence="5 6">
    <name type="scientific">Streptacidiphilus pinicola</name>
    <dbReference type="NCBI Taxonomy" id="2219663"/>
    <lineage>
        <taxon>Bacteria</taxon>
        <taxon>Bacillati</taxon>
        <taxon>Actinomycetota</taxon>
        <taxon>Actinomycetes</taxon>
        <taxon>Kitasatosporales</taxon>
        <taxon>Streptomycetaceae</taxon>
        <taxon>Streptacidiphilus</taxon>
    </lineage>
</organism>
<feature type="domain" description="Orc1-like AAA ATPase" evidence="4">
    <location>
        <begin position="4"/>
        <end position="172"/>
    </location>
</feature>
<feature type="compositionally biased region" description="Low complexity" evidence="3">
    <location>
        <begin position="255"/>
        <end position="265"/>
    </location>
</feature>
<evidence type="ECO:0000256" key="3">
    <source>
        <dbReference type="SAM" id="MobiDB-lite"/>
    </source>
</evidence>
<proteinExistence type="predicted"/>
<evidence type="ECO:0000313" key="6">
    <source>
        <dbReference type="Proteomes" id="UP000248889"/>
    </source>
</evidence>
<dbReference type="GO" id="GO:0004016">
    <property type="term" value="F:adenylate cyclase activity"/>
    <property type="evidence" value="ECO:0007669"/>
    <property type="project" value="TreeGrafter"/>
</dbReference>
<sequence length="949" mass="100974">MQGLLEREHELDAVRAAVTTLREERAGALVVVTGAAGLGKTSVLAAARDAAADEELLVLSSRGGEQEQGSAFTVARGLLGPLLESVGEEERQALLGGWNAIVGSALGVAPSAGAAPDPQGVRDGLDWVVTNLAFARGPLVLVVDDAHWADAESLAWLAGFAGRVADLPVLLVVAYRPDELPDWADAFRGMAGDNGVTPLGLSALTPEAVDALVRALYHAPDAESAAARAADLAAGLAADPATGSEAARASGLTAEGAAAAAPAPGADRRAGSSADHARDAEGAAGEEEAWDFAQDADAMGAFAREVWALTGGNPFETVQLVALARERGIMPGEDSWIRLRELAAENTGSGLIARLRRLGSGPVRLARAVAVLGIATPVEQAAQVAGLGPAEADAAAERLRHERVLTGRQILEFVHPLIATSVYRSIPEQERTDLHARSAHAVLESGRSPMVAARHWLEVPPGGNPRVVDQLRVAAQLFMQSGAPETAQRCLARAVDEPPPVAERAQVLFELGCSTLLYDPAATAEQLRTALRQPVIPASLREEISVRLAQSLAHSNNLAEAAETMAEEVLRADDEGVRLKMQVWQFMWGAFDAFEQGSEERSKRLADLAERLDVEGDRSIAARYVLGLRAWDATVRGEPVDLALHYSDRALEGELRWAHPEWGFEVPVLVALTYMYGDRPERALELFAQGIEEYERAGWRGAHLSFGHTILGYVHYRTGDLAEAEKEARYGLELANRVGEGTPVHWYAVGTLIAVLAARGATEEARSLADRYRFRAPYSNAVVFPDAQTVRGVLLLELGEFVDAEAELTQAGTRLDARGMRNPGWCGWQRSLLAACAGLGDLDRARELAVDQLERAERYGTLSAIGTALRAAADVAPDPQARLDRLRLAVQLLERAHAPYERARALHQLALSLAGTGGDATPAFRAAAEAADSCSADALARTARSHLDA</sequence>
<feature type="region of interest" description="Disordered" evidence="3">
    <location>
        <begin position="255"/>
        <end position="286"/>
    </location>
</feature>
<dbReference type="Pfam" id="PF13191">
    <property type="entry name" value="AAA_16"/>
    <property type="match status" value="1"/>
</dbReference>
<name>A0A2X0JA12_9ACTN</name>
<dbReference type="PANTHER" id="PTHR16305">
    <property type="entry name" value="TESTICULAR SOLUBLE ADENYLYL CYCLASE"/>
    <property type="match status" value="1"/>
</dbReference>
<dbReference type="InterPro" id="IPR011990">
    <property type="entry name" value="TPR-like_helical_dom_sf"/>
</dbReference>
<gene>
    <name evidence="5" type="ORF">DN069_02850</name>
</gene>
<keyword evidence="2 5" id="KW-0067">ATP-binding</keyword>
<dbReference type="Gene3D" id="1.25.40.10">
    <property type="entry name" value="Tetratricopeptide repeat domain"/>
    <property type="match status" value="1"/>
</dbReference>
<evidence type="ECO:0000313" key="5">
    <source>
        <dbReference type="EMBL" id="RAG87136.1"/>
    </source>
</evidence>
<reference evidence="5 6" key="1">
    <citation type="submission" date="2018-06" db="EMBL/GenBank/DDBJ databases">
        <title>Streptacidiphilus pinicola sp. nov., isolated from pine grove soil.</title>
        <authorList>
            <person name="Roh S.G."/>
            <person name="Park S."/>
            <person name="Kim M.-K."/>
            <person name="Yun B.-R."/>
            <person name="Park J."/>
            <person name="Kim M.J."/>
            <person name="Kim Y.S."/>
            <person name="Kim S.B."/>
        </authorList>
    </citation>
    <scope>NUCLEOTIDE SEQUENCE [LARGE SCALE GENOMIC DNA]</scope>
    <source>
        <strain evidence="5 6">MMS16-CNU450</strain>
    </source>
</reference>
<feature type="compositionally biased region" description="Basic and acidic residues" evidence="3">
    <location>
        <begin position="266"/>
        <end position="281"/>
    </location>
</feature>
<dbReference type="GO" id="GO:0005524">
    <property type="term" value="F:ATP binding"/>
    <property type="evidence" value="ECO:0007669"/>
    <property type="project" value="UniProtKB-KW"/>
</dbReference>